<dbReference type="Pfam" id="PF00528">
    <property type="entry name" value="BPD_transp_1"/>
    <property type="match status" value="1"/>
</dbReference>
<dbReference type="InterPro" id="IPR025966">
    <property type="entry name" value="OppC_N"/>
</dbReference>
<sequence>MATALQPVTPEQQNPVAGITIVHNILKWLTSNWKMTTGTCILVFFILMAIFGPLLAHMSPTAFSNDLFQPPSAAHWLGTTSKGEDIFAQLVYGARISLLVGFIAAIGSTILQILFGLLSGYFGGLVDNILSFVINVFLILPGLPLGIAIASFAPNNIKGPILITILLTFTSWSYGARVLRAQTLSMRSRDFVESARSSGEWPLRIIFFEILPNIISVVASSFVGTFVYTIGADVAFEFLGLGNVSQSTWGTMLFWAQSQQAMLAGGWWWFIPPGVCVSLLCAGLAFLNNGIDEVANPRLRVESKRKLARRKKEVVA</sequence>
<evidence type="ECO:0000256" key="3">
    <source>
        <dbReference type="ARBA" id="ARBA00022475"/>
    </source>
</evidence>
<dbReference type="EMBL" id="BIXY01000024">
    <property type="protein sequence ID" value="GCF08452.1"/>
    <property type="molecule type" value="Genomic_DNA"/>
</dbReference>
<feature type="transmembrane region" description="Helical" evidence="7">
    <location>
        <begin position="159"/>
        <end position="179"/>
    </location>
</feature>
<evidence type="ECO:0000313" key="10">
    <source>
        <dbReference type="Proteomes" id="UP000322530"/>
    </source>
</evidence>
<dbReference type="GO" id="GO:0005886">
    <property type="term" value="C:plasma membrane"/>
    <property type="evidence" value="ECO:0007669"/>
    <property type="project" value="UniProtKB-SubCell"/>
</dbReference>
<evidence type="ECO:0000256" key="7">
    <source>
        <dbReference type="RuleBase" id="RU363032"/>
    </source>
</evidence>
<evidence type="ECO:0000256" key="4">
    <source>
        <dbReference type="ARBA" id="ARBA00022692"/>
    </source>
</evidence>
<dbReference type="PANTHER" id="PTHR43386:SF1">
    <property type="entry name" value="D,D-DIPEPTIDE TRANSPORT SYSTEM PERMEASE PROTEIN DDPC-RELATED"/>
    <property type="match status" value="1"/>
</dbReference>
<feature type="transmembrane region" description="Helical" evidence="7">
    <location>
        <begin position="267"/>
        <end position="287"/>
    </location>
</feature>
<feature type="transmembrane region" description="Helical" evidence="7">
    <location>
        <begin position="206"/>
        <end position="228"/>
    </location>
</feature>
<dbReference type="CDD" id="cd06261">
    <property type="entry name" value="TM_PBP2"/>
    <property type="match status" value="1"/>
</dbReference>
<comment type="similarity">
    <text evidence="7">Belongs to the binding-protein-dependent transport system permease family.</text>
</comment>
<evidence type="ECO:0000256" key="5">
    <source>
        <dbReference type="ARBA" id="ARBA00022989"/>
    </source>
</evidence>
<dbReference type="InterPro" id="IPR000515">
    <property type="entry name" value="MetI-like"/>
</dbReference>
<evidence type="ECO:0000313" key="9">
    <source>
        <dbReference type="EMBL" id="GCF08452.1"/>
    </source>
</evidence>
<feature type="transmembrane region" description="Helical" evidence="7">
    <location>
        <begin position="129"/>
        <end position="153"/>
    </location>
</feature>
<dbReference type="AlphaFoldDB" id="A0A5A5TAK3"/>
<gene>
    <name evidence="9" type="ORF">KDI_20160</name>
</gene>
<dbReference type="GO" id="GO:0071916">
    <property type="term" value="F:dipeptide transmembrane transporter activity"/>
    <property type="evidence" value="ECO:0007669"/>
    <property type="project" value="TreeGrafter"/>
</dbReference>
<keyword evidence="6 7" id="KW-0472">Membrane</keyword>
<reference evidence="9 10" key="1">
    <citation type="submission" date="2019-01" db="EMBL/GenBank/DDBJ databases">
        <title>Draft genome sequence of Dictyobacter sp. Uno17.</title>
        <authorList>
            <person name="Wang C.M."/>
            <person name="Zheng Y."/>
            <person name="Sakai Y."/>
            <person name="Abe K."/>
            <person name="Yokota A."/>
            <person name="Yabe S."/>
        </authorList>
    </citation>
    <scope>NUCLEOTIDE SEQUENCE [LARGE SCALE GENOMIC DNA]</scope>
    <source>
        <strain evidence="9 10">Uno17</strain>
    </source>
</reference>
<dbReference type="SUPFAM" id="SSF161098">
    <property type="entry name" value="MetI-like"/>
    <property type="match status" value="1"/>
</dbReference>
<feature type="domain" description="ABC transmembrane type-1" evidence="8">
    <location>
        <begin position="94"/>
        <end position="288"/>
    </location>
</feature>
<protein>
    <submittedName>
        <fullName evidence="9">Peptide ABC transporter permease</fullName>
    </submittedName>
</protein>
<proteinExistence type="inferred from homology"/>
<dbReference type="Proteomes" id="UP000322530">
    <property type="component" value="Unassembled WGS sequence"/>
</dbReference>
<dbReference type="PANTHER" id="PTHR43386">
    <property type="entry name" value="OLIGOPEPTIDE TRANSPORT SYSTEM PERMEASE PROTEIN APPC"/>
    <property type="match status" value="1"/>
</dbReference>
<organism evidence="9 10">
    <name type="scientific">Dictyobacter arantiisoli</name>
    <dbReference type="NCBI Taxonomy" id="2014874"/>
    <lineage>
        <taxon>Bacteria</taxon>
        <taxon>Bacillati</taxon>
        <taxon>Chloroflexota</taxon>
        <taxon>Ktedonobacteria</taxon>
        <taxon>Ktedonobacterales</taxon>
        <taxon>Dictyobacteraceae</taxon>
        <taxon>Dictyobacter</taxon>
    </lineage>
</organism>
<evidence type="ECO:0000259" key="8">
    <source>
        <dbReference type="PROSITE" id="PS50928"/>
    </source>
</evidence>
<keyword evidence="10" id="KW-1185">Reference proteome</keyword>
<feature type="transmembrane region" description="Helical" evidence="7">
    <location>
        <begin position="35"/>
        <end position="56"/>
    </location>
</feature>
<feature type="transmembrane region" description="Helical" evidence="7">
    <location>
        <begin position="96"/>
        <end position="117"/>
    </location>
</feature>
<comment type="caution">
    <text evidence="9">The sequence shown here is derived from an EMBL/GenBank/DDBJ whole genome shotgun (WGS) entry which is preliminary data.</text>
</comment>
<dbReference type="RefSeq" id="WP_149401440.1">
    <property type="nucleotide sequence ID" value="NZ_BIXY01000024.1"/>
</dbReference>
<dbReference type="Gene3D" id="1.10.3720.10">
    <property type="entry name" value="MetI-like"/>
    <property type="match status" value="1"/>
</dbReference>
<keyword evidence="5 7" id="KW-1133">Transmembrane helix</keyword>
<keyword evidence="3" id="KW-1003">Cell membrane</keyword>
<comment type="subcellular location">
    <subcellularLocation>
        <location evidence="1 7">Cell membrane</location>
        <topology evidence="1 7">Multi-pass membrane protein</topology>
    </subcellularLocation>
</comment>
<dbReference type="Pfam" id="PF12911">
    <property type="entry name" value="OppC_N"/>
    <property type="match status" value="1"/>
</dbReference>
<evidence type="ECO:0000256" key="6">
    <source>
        <dbReference type="ARBA" id="ARBA00023136"/>
    </source>
</evidence>
<dbReference type="OrthoDB" id="9789244at2"/>
<name>A0A5A5TAK3_9CHLR</name>
<keyword evidence="2 7" id="KW-0813">Transport</keyword>
<dbReference type="PROSITE" id="PS50928">
    <property type="entry name" value="ABC_TM1"/>
    <property type="match status" value="1"/>
</dbReference>
<evidence type="ECO:0000256" key="1">
    <source>
        <dbReference type="ARBA" id="ARBA00004651"/>
    </source>
</evidence>
<evidence type="ECO:0000256" key="2">
    <source>
        <dbReference type="ARBA" id="ARBA00022448"/>
    </source>
</evidence>
<keyword evidence="4 7" id="KW-0812">Transmembrane</keyword>
<dbReference type="InterPro" id="IPR050366">
    <property type="entry name" value="BP-dependent_transpt_permease"/>
</dbReference>
<dbReference type="InterPro" id="IPR035906">
    <property type="entry name" value="MetI-like_sf"/>
</dbReference>
<accession>A0A5A5TAK3</accession>